<evidence type="ECO:0000256" key="1">
    <source>
        <dbReference type="ARBA" id="ARBA00022679"/>
    </source>
</evidence>
<keyword evidence="2 4" id="KW-0418">Kinase</keyword>
<dbReference type="PANTHER" id="PTHR46969">
    <property type="entry name" value="BIFUNCTIONAL PROTEIN HLDE"/>
    <property type="match status" value="1"/>
</dbReference>
<dbReference type="InterPro" id="IPR011611">
    <property type="entry name" value="PfkB_dom"/>
</dbReference>
<dbReference type="PANTHER" id="PTHR46969:SF1">
    <property type="entry name" value="BIFUNCTIONAL PROTEIN HLDE"/>
    <property type="match status" value="1"/>
</dbReference>
<evidence type="ECO:0000256" key="2">
    <source>
        <dbReference type="ARBA" id="ARBA00022777"/>
    </source>
</evidence>
<name>A0ABY5XZJ0_9BACT</name>
<dbReference type="GO" id="GO:0016301">
    <property type="term" value="F:kinase activity"/>
    <property type="evidence" value="ECO:0007669"/>
    <property type="project" value="UniProtKB-KW"/>
</dbReference>
<keyword evidence="5" id="KW-1185">Reference proteome</keyword>
<dbReference type="InterPro" id="IPR011913">
    <property type="entry name" value="RfaE_dom_I"/>
</dbReference>
<dbReference type="Proteomes" id="UP001058120">
    <property type="component" value="Chromosome"/>
</dbReference>
<dbReference type="RefSeq" id="WP_334314885.1">
    <property type="nucleotide sequence ID" value="NZ_CP065938.1"/>
</dbReference>
<dbReference type="Pfam" id="PF00294">
    <property type="entry name" value="PfkB"/>
    <property type="match status" value="1"/>
</dbReference>
<accession>A0ABY5XZJ0</accession>
<dbReference type="PROSITE" id="PS00584">
    <property type="entry name" value="PFKB_KINASES_2"/>
    <property type="match status" value="1"/>
</dbReference>
<sequence>MQNDIFKLEQAKVLVIGDIMLDAYYEGDANRISPEAPVPVVKIEKKRNLLGGAGNVARNISSLGADCTILSVVGNDYHAQTIKNLLKNEHVNFELIQDSQRPTTVKSRIFARNQQIIRYDEEMIKPVSKTIRAALKHNLEKYLEQHNAVILSDYGKGLLYQNLIEDIYETAKKMKCAAPKIFIDPKPQNKSFYKNAFLLTPNAKETQELAGVCMKTSKEIKKTAKMLLKELKAENLLITLGAEGMVYFSKKEKQGYHIKSSAKQVFDVTGAGDTVIAAMAVCEAVGFEKEKACNIATLAAGLVVEKVGSATVTQEELIQRALTTKIQTEIW</sequence>
<evidence type="ECO:0000313" key="5">
    <source>
        <dbReference type="Proteomes" id="UP001058120"/>
    </source>
</evidence>
<evidence type="ECO:0000259" key="3">
    <source>
        <dbReference type="Pfam" id="PF00294"/>
    </source>
</evidence>
<feature type="domain" description="Carbohydrate kinase PfkB" evidence="3">
    <location>
        <begin position="11"/>
        <end position="311"/>
    </location>
</feature>
<dbReference type="Gene3D" id="3.40.1190.20">
    <property type="match status" value="1"/>
</dbReference>
<protein>
    <submittedName>
        <fullName evidence="4">D-glycero-beta-D-manno-heptose-7-phosphate kinase</fullName>
    </submittedName>
</protein>
<gene>
    <name evidence="4" type="primary">rfaE1</name>
    <name evidence="4" type="ORF">JBF11_07585</name>
</gene>
<reference evidence="4" key="1">
    <citation type="submission" date="2020-12" db="EMBL/GenBank/DDBJ databases">
        <title>Taurinivorans muris gen. nov., sp. nov., fundamental and realized metabolic niche of a ubiquitous sulfidogenic bacterium in the murine intestine.</title>
        <authorList>
            <person name="Ye H."/>
            <person name="Hanson B.T."/>
            <person name="Loy A."/>
        </authorList>
    </citation>
    <scope>NUCLEOTIDE SEQUENCE</scope>
    <source>
        <strain evidence="4">LT0009</strain>
    </source>
</reference>
<dbReference type="NCBIfam" id="TIGR02198">
    <property type="entry name" value="rfaE_dom_I"/>
    <property type="match status" value="1"/>
</dbReference>
<evidence type="ECO:0000313" key="4">
    <source>
        <dbReference type="EMBL" id="UWX05309.1"/>
    </source>
</evidence>
<proteinExistence type="predicted"/>
<keyword evidence="1" id="KW-0808">Transferase</keyword>
<dbReference type="SUPFAM" id="SSF53613">
    <property type="entry name" value="Ribokinase-like"/>
    <property type="match status" value="1"/>
</dbReference>
<dbReference type="PROSITE" id="PS00583">
    <property type="entry name" value="PFKB_KINASES_1"/>
    <property type="match status" value="1"/>
</dbReference>
<dbReference type="InterPro" id="IPR029056">
    <property type="entry name" value="Ribokinase-like"/>
</dbReference>
<dbReference type="CDD" id="cd01172">
    <property type="entry name" value="RfaE_like"/>
    <property type="match status" value="1"/>
</dbReference>
<organism evidence="4 5">
    <name type="scientific">Taurinivorans muris</name>
    <dbReference type="NCBI Taxonomy" id="2787751"/>
    <lineage>
        <taxon>Bacteria</taxon>
        <taxon>Pseudomonadati</taxon>
        <taxon>Thermodesulfobacteriota</taxon>
        <taxon>Desulfovibrionia</taxon>
        <taxon>Desulfovibrionales</taxon>
        <taxon>Desulfovibrionaceae</taxon>
        <taxon>Taurinivorans</taxon>
    </lineage>
</organism>
<dbReference type="EMBL" id="CP065938">
    <property type="protein sequence ID" value="UWX05309.1"/>
    <property type="molecule type" value="Genomic_DNA"/>
</dbReference>
<dbReference type="InterPro" id="IPR002173">
    <property type="entry name" value="Carboh/pur_kinase_PfkB_CS"/>
</dbReference>